<reference evidence="4 5" key="1">
    <citation type="submission" date="2017-12" db="EMBL/GenBank/DDBJ databases">
        <title>High-resolution comparative analysis of great ape genomes.</title>
        <authorList>
            <person name="Pollen A."/>
            <person name="Hastie A."/>
            <person name="Hormozdiari F."/>
            <person name="Dougherty M."/>
            <person name="Liu R."/>
            <person name="Chaisson M."/>
            <person name="Hoppe E."/>
            <person name="Hill C."/>
            <person name="Pang A."/>
            <person name="Hillier L."/>
            <person name="Baker C."/>
            <person name="Armstrong J."/>
            <person name="Shendure J."/>
            <person name="Paten B."/>
            <person name="Wilson R."/>
            <person name="Chao H."/>
            <person name="Schneider V."/>
            <person name="Ventura M."/>
            <person name="Kronenberg Z."/>
            <person name="Murali S."/>
            <person name="Gordon D."/>
            <person name="Cantsilieris S."/>
            <person name="Munson K."/>
            <person name="Nelson B."/>
            <person name="Raja A."/>
            <person name="Underwood J."/>
            <person name="Diekhans M."/>
            <person name="Fiddes I."/>
            <person name="Haussler D."/>
            <person name="Eichler E."/>
        </authorList>
    </citation>
    <scope>NUCLEOTIDE SEQUENCE [LARGE SCALE GENOMIC DNA]</scope>
    <source>
        <strain evidence="4">Yerkes chimp pedigree #C0471</strain>
    </source>
</reference>
<dbReference type="SMART" id="SM00179">
    <property type="entry name" value="EGF_CA"/>
    <property type="match status" value="1"/>
</dbReference>
<dbReference type="AlphaFoldDB" id="A0A2J8NNY4"/>
<proteinExistence type="predicted"/>
<dbReference type="Pfam" id="PF07645">
    <property type="entry name" value="EGF_CA"/>
    <property type="match status" value="1"/>
</dbReference>
<dbReference type="InterPro" id="IPR001881">
    <property type="entry name" value="EGF-like_Ca-bd_dom"/>
</dbReference>
<feature type="domain" description="EGF-like calcium-binding" evidence="3">
    <location>
        <begin position="1"/>
        <end position="44"/>
    </location>
</feature>
<feature type="non-terminal residue" evidence="4">
    <location>
        <position position="101"/>
    </location>
</feature>
<dbReference type="FunFam" id="2.10.25.10:FF:000564">
    <property type="entry name" value="Fibulin 2"/>
    <property type="match status" value="1"/>
</dbReference>
<protein>
    <submittedName>
        <fullName evidence="4">FBLN2 isoform 7</fullName>
    </submittedName>
</protein>
<organism evidence="4 5">
    <name type="scientific">Pan troglodytes</name>
    <name type="common">Chimpanzee</name>
    <dbReference type="NCBI Taxonomy" id="9598"/>
    <lineage>
        <taxon>Eukaryota</taxon>
        <taxon>Metazoa</taxon>
        <taxon>Chordata</taxon>
        <taxon>Craniata</taxon>
        <taxon>Vertebrata</taxon>
        <taxon>Euteleostomi</taxon>
        <taxon>Mammalia</taxon>
        <taxon>Eutheria</taxon>
        <taxon>Euarchontoglires</taxon>
        <taxon>Primates</taxon>
        <taxon>Haplorrhini</taxon>
        <taxon>Catarrhini</taxon>
        <taxon>Hominidae</taxon>
        <taxon>Pan</taxon>
    </lineage>
</organism>
<evidence type="ECO:0000313" key="4">
    <source>
        <dbReference type="EMBL" id="PNI73457.1"/>
    </source>
</evidence>
<dbReference type="GO" id="GO:0005509">
    <property type="term" value="F:calcium ion binding"/>
    <property type="evidence" value="ECO:0007669"/>
    <property type="project" value="InterPro"/>
</dbReference>
<dbReference type="Proteomes" id="UP000236370">
    <property type="component" value="Unassembled WGS sequence"/>
</dbReference>
<dbReference type="EMBL" id="NBAG03000225">
    <property type="protein sequence ID" value="PNI73457.1"/>
    <property type="molecule type" value="Genomic_DNA"/>
</dbReference>
<evidence type="ECO:0000259" key="3">
    <source>
        <dbReference type="SMART" id="SM00179"/>
    </source>
</evidence>
<sequence>VDECALGTHNCSEAETCHNIQGSFRCLRFECPPNYVQVSKTKCERTKWKLARWATAVAGALWVRLGDDLRTRDTRPCWGSWTPLDDPSPKLTFHFMFHCDS</sequence>
<dbReference type="InterPro" id="IPR049883">
    <property type="entry name" value="NOTCH1_EGF-like"/>
</dbReference>
<keyword evidence="1" id="KW-0245">EGF-like domain</keyword>
<comment type="caution">
    <text evidence="4">The sequence shown here is derived from an EMBL/GenBank/DDBJ whole genome shotgun (WGS) entry which is preliminary data.</text>
</comment>
<gene>
    <name evidence="4" type="ORF">CK820_G0008782</name>
</gene>
<evidence type="ECO:0000256" key="2">
    <source>
        <dbReference type="ARBA" id="ARBA00023157"/>
    </source>
</evidence>
<dbReference type="CDD" id="cd00054">
    <property type="entry name" value="EGF_CA"/>
    <property type="match status" value="1"/>
</dbReference>
<feature type="non-terminal residue" evidence="4">
    <location>
        <position position="1"/>
    </location>
</feature>
<evidence type="ECO:0000313" key="5">
    <source>
        <dbReference type="Proteomes" id="UP000236370"/>
    </source>
</evidence>
<evidence type="ECO:0000256" key="1">
    <source>
        <dbReference type="ARBA" id="ARBA00022536"/>
    </source>
</evidence>
<keyword evidence="2" id="KW-1015">Disulfide bond</keyword>
<accession>A0A2J8NNY4</accession>
<name>A0A2J8NNY4_PANTR</name>
<dbReference type="SUPFAM" id="SSF57196">
    <property type="entry name" value="EGF/Laminin"/>
    <property type="match status" value="1"/>
</dbReference>
<dbReference type="Gene3D" id="2.10.25.10">
    <property type="entry name" value="Laminin"/>
    <property type="match status" value="1"/>
</dbReference>